<dbReference type="AlphaFoldDB" id="A0A3R7KXH8"/>
<proteinExistence type="predicted"/>
<evidence type="ECO:0000313" key="2">
    <source>
        <dbReference type="Proteomes" id="UP000284403"/>
    </source>
</evidence>
<comment type="caution">
    <text evidence="1">The sequence shown here is derived from an EMBL/GenBank/DDBJ whole genome shotgun (WGS) entry which is preliminary data.</text>
</comment>
<name>A0A3R7KXH8_9TRYP</name>
<protein>
    <submittedName>
        <fullName evidence="1">Uncharacterized protein</fullName>
    </submittedName>
</protein>
<dbReference type="GeneID" id="40321812"/>
<dbReference type="RefSeq" id="XP_029224820.1">
    <property type="nucleotide sequence ID" value="XM_029375056.1"/>
</dbReference>
<keyword evidence="2" id="KW-1185">Reference proteome</keyword>
<sequence>MSWVQALRNYLASPPHLRCRDGAGVFERVCRAHLQGFPGHVIDARALPLLRQLRGELLKNGTPEQKAKTLETILACYSNANRFYTYDPVPSAKENHLLTIEQLQCLVEAQLAGVPVRVSHYRFLLQSPQLSQLSPNLPILLFREMANAEGGLTDDALADVGVALASGGHWESALEVCPRSRLPDVVGRVAALQRHGWRRACALASHLDEDEAAQDEGCLVSVVAALASWFAASREPAIGSRMEKLMEAYSLQHGGKPPPRRVMDYFLSSCTPQQWCVAMEFVTRYNGTVEPTARIPLGKVMALMNNAMQWERVLLLYQAAPSAFTASERQHAAVHNNALMALARGNLWRQAIRFYASQPAKNLHTHNVWLRMALLEGNLPFAAAWESCIEAYRRLESPDHRYTEVLAHNLGSIGAWTAALGVAKAAAERIPRVLLTGVGVAAAACNEQVVWQAAKELASYRRGVSAKQLCTAAAIVGCCTANVPDAVSDAMGDALRASAMSQQQFDEAVSHLGRCMALLHGNVRDAEHASAPPAIRLLLRAGGGERAAASWRFALALLRKAAAATWSLEAAAPALLSSGLDASVAIHFLPA</sequence>
<organism evidence="1 2">
    <name type="scientific">Trypanosoma conorhini</name>
    <dbReference type="NCBI Taxonomy" id="83891"/>
    <lineage>
        <taxon>Eukaryota</taxon>
        <taxon>Discoba</taxon>
        <taxon>Euglenozoa</taxon>
        <taxon>Kinetoplastea</taxon>
        <taxon>Metakinetoplastina</taxon>
        <taxon>Trypanosomatida</taxon>
        <taxon>Trypanosomatidae</taxon>
        <taxon>Trypanosoma</taxon>
    </lineage>
</organism>
<dbReference type="Proteomes" id="UP000284403">
    <property type="component" value="Unassembled WGS sequence"/>
</dbReference>
<accession>A0A3R7KXH8</accession>
<dbReference type="EMBL" id="MKKU01000728">
    <property type="protein sequence ID" value="RNF03311.1"/>
    <property type="molecule type" value="Genomic_DNA"/>
</dbReference>
<reference evidence="1 2" key="1">
    <citation type="journal article" date="2018" name="BMC Genomics">
        <title>Genomic comparison of Trypanosoma conorhini and Trypanosoma rangeli to Trypanosoma cruzi strains of high and low virulence.</title>
        <authorList>
            <person name="Bradwell K.R."/>
            <person name="Koparde V.N."/>
            <person name="Matveyev A.V."/>
            <person name="Serrano M.G."/>
            <person name="Alves J.M."/>
            <person name="Parikh H."/>
            <person name="Huang B."/>
            <person name="Lee V."/>
            <person name="Espinosa-Alvarez O."/>
            <person name="Ortiz P.A."/>
            <person name="Costa-Martins A.G."/>
            <person name="Teixeira M.M."/>
            <person name="Buck G.A."/>
        </authorList>
    </citation>
    <scope>NUCLEOTIDE SEQUENCE [LARGE SCALE GENOMIC DNA]</scope>
    <source>
        <strain evidence="1 2">025E</strain>
    </source>
</reference>
<gene>
    <name evidence="1" type="ORF">Tco025E_08201</name>
</gene>
<evidence type="ECO:0000313" key="1">
    <source>
        <dbReference type="EMBL" id="RNF03311.1"/>
    </source>
</evidence>
<dbReference type="OrthoDB" id="273355at2759"/>